<evidence type="ECO:0000313" key="2">
    <source>
        <dbReference type="Proteomes" id="UP000827976"/>
    </source>
</evidence>
<dbReference type="EMBL" id="CM037015">
    <property type="protein sequence ID" value="KAH7684049.1"/>
    <property type="molecule type" value="Genomic_DNA"/>
</dbReference>
<gene>
    <name evidence="1" type="ORF">IHE45_05G221800</name>
</gene>
<name>A0ACB7W8P4_DIOAL</name>
<organism evidence="1 2">
    <name type="scientific">Dioscorea alata</name>
    <name type="common">Purple yam</name>
    <dbReference type="NCBI Taxonomy" id="55571"/>
    <lineage>
        <taxon>Eukaryota</taxon>
        <taxon>Viridiplantae</taxon>
        <taxon>Streptophyta</taxon>
        <taxon>Embryophyta</taxon>
        <taxon>Tracheophyta</taxon>
        <taxon>Spermatophyta</taxon>
        <taxon>Magnoliopsida</taxon>
        <taxon>Liliopsida</taxon>
        <taxon>Dioscoreales</taxon>
        <taxon>Dioscoreaceae</taxon>
        <taxon>Dioscorea</taxon>
    </lineage>
</organism>
<proteinExistence type="predicted"/>
<reference evidence="2" key="1">
    <citation type="journal article" date="2022" name="Nat. Commun.">
        <title>Chromosome evolution and the genetic basis of agronomically important traits in greater yam.</title>
        <authorList>
            <person name="Bredeson J.V."/>
            <person name="Lyons J.B."/>
            <person name="Oniyinde I.O."/>
            <person name="Okereke N.R."/>
            <person name="Kolade O."/>
            <person name="Nnabue I."/>
            <person name="Nwadili C.O."/>
            <person name="Hribova E."/>
            <person name="Parker M."/>
            <person name="Nwogha J."/>
            <person name="Shu S."/>
            <person name="Carlson J."/>
            <person name="Kariba R."/>
            <person name="Muthemba S."/>
            <person name="Knop K."/>
            <person name="Barton G.J."/>
            <person name="Sherwood A.V."/>
            <person name="Lopez-Montes A."/>
            <person name="Asiedu R."/>
            <person name="Jamnadass R."/>
            <person name="Muchugi A."/>
            <person name="Goodstein D."/>
            <person name="Egesi C.N."/>
            <person name="Featherston J."/>
            <person name="Asfaw A."/>
            <person name="Simpson G.G."/>
            <person name="Dolezel J."/>
            <person name="Hendre P.S."/>
            <person name="Van Deynze A."/>
            <person name="Kumar P.L."/>
            <person name="Obidiegwu J.E."/>
            <person name="Bhattacharjee R."/>
            <person name="Rokhsar D.S."/>
        </authorList>
    </citation>
    <scope>NUCLEOTIDE SEQUENCE [LARGE SCALE GENOMIC DNA]</scope>
    <source>
        <strain evidence="2">cv. TDa95/00328</strain>
    </source>
</reference>
<dbReference type="Proteomes" id="UP000827976">
    <property type="component" value="Chromosome 5"/>
</dbReference>
<protein>
    <submittedName>
        <fullName evidence="1">Chromosome transmission fidelity protein 4</fullName>
    </submittedName>
</protein>
<comment type="caution">
    <text evidence="1">The sequence shown here is derived from an EMBL/GenBank/DDBJ whole genome shotgun (WGS) entry which is preliminary data.</text>
</comment>
<sequence length="991" mass="107554">MKHRSLKLKEAHKASGGGGGGRPALCSIICDPEGKHLVTASAADQCVLIHYLDQQSKPPKALDHHKDGVTALAFSPSSNSFASGSVDHSVKLYSFPDGEFQSNVTRFTLPIWSLAFNKSGSLLAAAGDDDSIKLIATIDSTISRVFKGHKASVTGLAFDPKNEFLASVDSIGTVIYWELSSGKSVHTLNAVAPICDSDSSLSNVLSWSPDGEILAVPGLRNDVVMYDRDTAEKLFTLKGDHEKSVCFLSWSPNGKYIATSGLDKQVLIWDIDLRQDIERQKFDDRISGLAWKSNGNALAVIDVMGKFGVWESTIPSCMKSPVDGAPSLQIRNDSGFLFDEDNEKSSASGSLDNVDEESHGESVPITRKRLRKQSILEDCFGEDSDGEEGLLRQIESRKRNSAKRKVDIGKGDECSSLMKSIRVRMQEAFQPGSTPIQPGKRRFLCYNLLGSITTLENEGHSHIEVDFHDTGRGPRVPSMTDYFGFTMASLNENGSVFANPCKGEKNTSTLMYRPFSSWANNSEWSMRFEAEEVQAVALGNGWVAAATSLNFLRVFTDGGLQKHILCLNGPVVTLAGLKDELAIVTHASDSLPSGDQVLEVTVLNILDGTRTIISRLPLTQSSHLTWFGFSDEGQLSSYDSKGVLRMFSTQFGGSWLPVFSASKARKSEDENYWVVGLSASKLFCIICKSPDSYPLVMPKPVLTLLNFSLPLACSDLGADELENEFMLSKISLSQIQNKVKEMVAAGIDATALCDEAFSTEASMDRCILKLIASCCNSDKLVRATELARLLSLEKSVMGAIKLATALKLPVLAERFNGILEESLLDKSKGEPHVSNLASSAAVISNVPTQKILPVSAFNKPHVLKSVGSEEKSGKVGGFELCKSPSDGNTKDSCQQMQSNLMATPSAKVSSDHNKVEFCNNAREGNSKAGVNQMSCVKSNETTSKDEGVNQMQSHRAMNPFAKASKNQGKSSLFDSIKKKVDNEKMDGLAKK</sequence>
<evidence type="ECO:0000313" key="1">
    <source>
        <dbReference type="EMBL" id="KAH7684049.1"/>
    </source>
</evidence>
<keyword evidence="2" id="KW-1185">Reference proteome</keyword>
<accession>A0ACB7W8P4</accession>